<keyword evidence="5 12" id="KW-0235">DNA replication</keyword>
<dbReference type="InterPro" id="IPR006171">
    <property type="entry name" value="TOPRIM_dom"/>
</dbReference>
<keyword evidence="11 12" id="KW-0804">Transcription</keyword>
<dbReference type="PANTHER" id="PTHR30313">
    <property type="entry name" value="DNA PRIMASE"/>
    <property type="match status" value="1"/>
</dbReference>
<dbReference type="InterPro" id="IPR037068">
    <property type="entry name" value="DNA_primase_core_N_sf"/>
</dbReference>
<dbReference type="GO" id="GO:0006269">
    <property type="term" value="P:DNA replication, synthesis of primer"/>
    <property type="evidence" value="ECO:0007669"/>
    <property type="project" value="UniProtKB-UniRule"/>
</dbReference>
<dbReference type="Pfam" id="PF08275">
    <property type="entry name" value="DNAG_N"/>
    <property type="match status" value="1"/>
</dbReference>
<protein>
    <recommendedName>
        <fullName evidence="12 13">DNA primase</fullName>
        <ecNumber evidence="12">2.7.7.101</ecNumber>
    </recommendedName>
</protein>
<evidence type="ECO:0000256" key="14">
    <source>
        <dbReference type="PIRSR" id="PIRSR002811-1"/>
    </source>
</evidence>
<comment type="subunit">
    <text evidence="12">Monomer. Interacts with DnaB.</text>
</comment>
<evidence type="ECO:0000256" key="6">
    <source>
        <dbReference type="ARBA" id="ARBA00022723"/>
    </source>
</evidence>
<dbReference type="GO" id="GO:0008270">
    <property type="term" value="F:zinc ion binding"/>
    <property type="evidence" value="ECO:0007669"/>
    <property type="project" value="UniProtKB-UniRule"/>
</dbReference>
<gene>
    <name evidence="12" type="primary">dnaG</name>
    <name evidence="18" type="ORF">A2824_00970</name>
</gene>
<dbReference type="GO" id="GO:0000428">
    <property type="term" value="C:DNA-directed RNA polymerase complex"/>
    <property type="evidence" value="ECO:0007669"/>
    <property type="project" value="UniProtKB-KW"/>
</dbReference>
<evidence type="ECO:0000259" key="17">
    <source>
        <dbReference type="PROSITE" id="PS50880"/>
    </source>
</evidence>
<evidence type="ECO:0000256" key="10">
    <source>
        <dbReference type="ARBA" id="ARBA00023125"/>
    </source>
</evidence>
<dbReference type="AlphaFoldDB" id="A0A1F6VIC3"/>
<dbReference type="Pfam" id="PF01807">
    <property type="entry name" value="Zn_ribbon_DnaG"/>
    <property type="match status" value="1"/>
</dbReference>
<dbReference type="Proteomes" id="UP000178059">
    <property type="component" value="Unassembled WGS sequence"/>
</dbReference>
<comment type="caution">
    <text evidence="18">The sequence shown here is derived from an EMBL/GenBank/DDBJ whole genome shotgun (WGS) entry which is preliminary data.</text>
</comment>
<evidence type="ECO:0000256" key="9">
    <source>
        <dbReference type="ARBA" id="ARBA00022842"/>
    </source>
</evidence>
<feature type="coiled-coil region" evidence="15">
    <location>
        <begin position="537"/>
        <end position="595"/>
    </location>
</feature>
<evidence type="ECO:0000256" key="8">
    <source>
        <dbReference type="ARBA" id="ARBA00022833"/>
    </source>
</evidence>
<dbReference type="Gene3D" id="3.90.980.10">
    <property type="entry name" value="DNA primase, catalytic core, N-terminal domain"/>
    <property type="match status" value="1"/>
</dbReference>
<evidence type="ECO:0000256" key="7">
    <source>
        <dbReference type="ARBA" id="ARBA00022771"/>
    </source>
</evidence>
<evidence type="ECO:0000256" key="3">
    <source>
        <dbReference type="ARBA" id="ARBA00022679"/>
    </source>
</evidence>
<dbReference type="SUPFAM" id="SSF56731">
    <property type="entry name" value="DNA primase core"/>
    <property type="match status" value="1"/>
</dbReference>
<keyword evidence="2 12" id="KW-0639">Primosome</keyword>
<dbReference type="InterPro" id="IPR013264">
    <property type="entry name" value="DNAG_N"/>
</dbReference>
<comment type="cofactor">
    <cofactor evidence="12 13 14">
        <name>Zn(2+)</name>
        <dbReference type="ChEBI" id="CHEBI:29105"/>
    </cofactor>
    <text evidence="12 13 14">Binds 1 zinc ion per monomer.</text>
</comment>
<evidence type="ECO:0000256" key="12">
    <source>
        <dbReference type="HAMAP-Rule" id="MF_00974"/>
    </source>
</evidence>
<evidence type="ECO:0000256" key="13">
    <source>
        <dbReference type="PIRNR" id="PIRNR002811"/>
    </source>
</evidence>
<comment type="function">
    <text evidence="12 13">RNA polymerase that catalyzes the synthesis of short RNA molecules used as primers for DNA polymerase during DNA replication.</text>
</comment>
<proteinExistence type="inferred from homology"/>
<dbReference type="CDD" id="cd03364">
    <property type="entry name" value="TOPRIM_DnaG_primases"/>
    <property type="match status" value="1"/>
</dbReference>
<dbReference type="PROSITE" id="PS50880">
    <property type="entry name" value="TOPRIM"/>
    <property type="match status" value="1"/>
</dbReference>
<feature type="zinc finger region" description="CHC2-type" evidence="12 14">
    <location>
        <begin position="34"/>
        <end position="58"/>
    </location>
</feature>
<dbReference type="FunFam" id="3.90.580.10:FF:000001">
    <property type="entry name" value="DNA primase"/>
    <property type="match status" value="1"/>
</dbReference>
<comment type="catalytic activity">
    <reaction evidence="12">
        <text>ssDNA + n NTP = ssDNA/pppN(pN)n-1 hybrid + (n-1) diphosphate.</text>
        <dbReference type="EC" id="2.7.7.101"/>
    </reaction>
</comment>
<dbReference type="SMART" id="SM00400">
    <property type="entry name" value="ZnF_CHCC"/>
    <property type="match status" value="1"/>
</dbReference>
<dbReference type="NCBIfam" id="TIGR01391">
    <property type="entry name" value="dnaG"/>
    <property type="match status" value="1"/>
</dbReference>
<keyword evidence="7 12" id="KW-0863">Zinc-finger</keyword>
<keyword evidence="3 12" id="KW-0808">Transferase</keyword>
<comment type="similarity">
    <text evidence="12 13">Belongs to the DnaG primase family.</text>
</comment>
<keyword evidence="15" id="KW-0175">Coiled coil</keyword>
<dbReference type="PIRSF" id="PIRSF002811">
    <property type="entry name" value="DnaG"/>
    <property type="match status" value="1"/>
</dbReference>
<dbReference type="GO" id="GO:0005737">
    <property type="term" value="C:cytoplasm"/>
    <property type="evidence" value="ECO:0007669"/>
    <property type="project" value="TreeGrafter"/>
</dbReference>
<evidence type="ECO:0000256" key="2">
    <source>
        <dbReference type="ARBA" id="ARBA00022515"/>
    </source>
</evidence>
<feature type="domain" description="Toprim" evidence="17">
    <location>
        <begin position="264"/>
        <end position="345"/>
    </location>
</feature>
<evidence type="ECO:0000256" key="15">
    <source>
        <dbReference type="SAM" id="Coils"/>
    </source>
</evidence>
<dbReference type="SUPFAM" id="SSF57783">
    <property type="entry name" value="Zinc beta-ribbon"/>
    <property type="match status" value="1"/>
</dbReference>
<accession>A0A1F6VIC3</accession>
<dbReference type="InterPro" id="IPR036977">
    <property type="entry name" value="DNA_primase_Znf_CHC2"/>
</dbReference>
<reference evidence="18 19" key="1">
    <citation type="journal article" date="2016" name="Nat. Commun.">
        <title>Thousands of microbial genomes shed light on interconnected biogeochemical processes in an aquifer system.</title>
        <authorList>
            <person name="Anantharaman K."/>
            <person name="Brown C.T."/>
            <person name="Hug L.A."/>
            <person name="Sharon I."/>
            <person name="Castelle C.J."/>
            <person name="Probst A.J."/>
            <person name="Thomas B.C."/>
            <person name="Singh A."/>
            <person name="Wilkins M.J."/>
            <person name="Karaoz U."/>
            <person name="Brodie E.L."/>
            <person name="Williams K.H."/>
            <person name="Hubbard S.S."/>
            <person name="Banfield J.F."/>
        </authorList>
    </citation>
    <scope>NUCLEOTIDE SEQUENCE [LARGE SCALE GENOMIC DNA]</scope>
</reference>
<dbReference type="GO" id="GO:1990077">
    <property type="term" value="C:primosome complex"/>
    <property type="evidence" value="ECO:0007669"/>
    <property type="project" value="UniProtKB-KW"/>
</dbReference>
<dbReference type="Gene3D" id="3.40.1360.10">
    <property type="match status" value="1"/>
</dbReference>
<keyword evidence="1 12" id="KW-0240">DNA-directed RNA polymerase</keyword>
<comment type="domain">
    <text evidence="12">Contains an N-terminal zinc-binding domain, a central core domain that contains the primase activity, and a C-terminal DnaB-binding domain.</text>
</comment>
<dbReference type="InterPro" id="IPR030846">
    <property type="entry name" value="DnaG_bac"/>
</dbReference>
<dbReference type="InterPro" id="IPR050219">
    <property type="entry name" value="DnaG_primase"/>
</dbReference>
<keyword evidence="6 12" id="KW-0479">Metal-binding</keyword>
<evidence type="ECO:0000256" key="4">
    <source>
        <dbReference type="ARBA" id="ARBA00022695"/>
    </source>
</evidence>
<dbReference type="STRING" id="1801743.A2824_00970"/>
<dbReference type="EMBL" id="MFTT01000028">
    <property type="protein sequence ID" value="OGI69316.1"/>
    <property type="molecule type" value="Genomic_DNA"/>
</dbReference>
<keyword evidence="9" id="KW-0460">Magnesium</keyword>
<dbReference type="InterPro" id="IPR034151">
    <property type="entry name" value="TOPRIM_DnaG_bac"/>
</dbReference>
<sequence>MTPVEQIKERLSIVDVVSSYVKLEKAGMNLRARCPFHSERTPSFFVSPARGSFHCFGCNKGGDIFTFIEEVEGANFSEALRTLADRAGVDLRSTSGYKQGEAAALYEILEEATLFFEKNLWTPPFALPLVRGGLGGVEYLRKRGLTDETIKKFRIGYALDSWSALRDYLKGKKYSEQLIEKAGLIISGDRGYYDRFRARIMFPIANSQGRIVGFSGRIFEGLAPRSSKSEVGAKYINSPETTLYNKSRILYGYDKAKRAIMQKNSCIVVEGQMDLIVSHQEGFDNTVAVSGTALTSYHIDLVKRFTDILILAFDADPAGLKASERSVRTALEKGMDVRIAKLPKGLDPADYILKNKTGWTESTASAKHIIDFYLDFLREEGLKGRDLSKQITKKVLPYIAELGSKLDQAHFIKKVADLLEAPERAVQEEVQKITTPPQPSPDKGREELRPPPLGEVGGGYTLQLEEKIAGILLWQTGQGNARPDLRSGQALTRFKQRLEKITGKSHDEIFKKYSSKIKQDLIFQSEMYYGDDAGQINKALDELLDNLEKEILEGRLKELIIMLKKEEKVKNEREVKKILEECQKINKRIHEIKNSRFSSLGRPGTGKALGGKFYEKK</sequence>
<evidence type="ECO:0000313" key="19">
    <source>
        <dbReference type="Proteomes" id="UP000178059"/>
    </source>
</evidence>
<dbReference type="GO" id="GO:0003899">
    <property type="term" value="F:DNA-directed RNA polymerase activity"/>
    <property type="evidence" value="ECO:0007669"/>
    <property type="project" value="UniProtKB-UniRule"/>
</dbReference>
<dbReference type="HAMAP" id="MF_00974">
    <property type="entry name" value="DNA_primase_DnaG"/>
    <property type="match status" value="1"/>
</dbReference>
<keyword evidence="10 12" id="KW-0238">DNA-binding</keyword>
<name>A0A1F6VIC3_9BACT</name>
<evidence type="ECO:0000256" key="11">
    <source>
        <dbReference type="ARBA" id="ARBA00023163"/>
    </source>
</evidence>
<dbReference type="GO" id="GO:0003677">
    <property type="term" value="F:DNA binding"/>
    <property type="evidence" value="ECO:0007669"/>
    <property type="project" value="UniProtKB-KW"/>
</dbReference>
<dbReference type="InterPro" id="IPR006295">
    <property type="entry name" value="DNA_primase_DnaG"/>
</dbReference>
<dbReference type="Pfam" id="PF13155">
    <property type="entry name" value="Toprim_2"/>
    <property type="match status" value="1"/>
</dbReference>
<organism evidence="18 19">
    <name type="scientific">Candidatus Nomurabacteria bacterium RIFCSPHIGHO2_01_FULL_42_16</name>
    <dbReference type="NCBI Taxonomy" id="1801743"/>
    <lineage>
        <taxon>Bacteria</taxon>
        <taxon>Candidatus Nomuraibacteriota</taxon>
    </lineage>
</organism>
<dbReference type="EC" id="2.7.7.101" evidence="12"/>
<evidence type="ECO:0000256" key="5">
    <source>
        <dbReference type="ARBA" id="ARBA00022705"/>
    </source>
</evidence>
<keyword evidence="8 12" id="KW-0862">Zinc</keyword>
<evidence type="ECO:0000313" key="18">
    <source>
        <dbReference type="EMBL" id="OGI69316.1"/>
    </source>
</evidence>
<dbReference type="SMART" id="SM00493">
    <property type="entry name" value="TOPRIM"/>
    <property type="match status" value="1"/>
</dbReference>
<evidence type="ECO:0000256" key="16">
    <source>
        <dbReference type="SAM" id="MobiDB-lite"/>
    </source>
</evidence>
<evidence type="ECO:0000256" key="1">
    <source>
        <dbReference type="ARBA" id="ARBA00022478"/>
    </source>
</evidence>
<dbReference type="InterPro" id="IPR002694">
    <property type="entry name" value="Znf_CHC2"/>
</dbReference>
<feature type="region of interest" description="Disordered" evidence="16">
    <location>
        <begin position="427"/>
        <end position="456"/>
    </location>
</feature>
<dbReference type="PANTHER" id="PTHR30313:SF2">
    <property type="entry name" value="DNA PRIMASE"/>
    <property type="match status" value="1"/>
</dbReference>
<keyword evidence="4 12" id="KW-0548">Nucleotidyltransferase</keyword>
<dbReference type="Gene3D" id="3.90.580.10">
    <property type="entry name" value="Zinc finger, CHC2-type domain"/>
    <property type="match status" value="1"/>
</dbReference>